<name>A0A143PLC9_LUTPR</name>
<evidence type="ECO:0000313" key="3">
    <source>
        <dbReference type="Proteomes" id="UP000076079"/>
    </source>
</evidence>
<dbReference type="CDD" id="cd02440">
    <property type="entry name" value="AdoMet_MTases"/>
    <property type="match status" value="1"/>
</dbReference>
<dbReference type="Pfam" id="PF13649">
    <property type="entry name" value="Methyltransf_25"/>
    <property type="match status" value="1"/>
</dbReference>
<organism evidence="2 3">
    <name type="scientific">Luteitalea pratensis</name>
    <dbReference type="NCBI Taxonomy" id="1855912"/>
    <lineage>
        <taxon>Bacteria</taxon>
        <taxon>Pseudomonadati</taxon>
        <taxon>Acidobacteriota</taxon>
        <taxon>Vicinamibacteria</taxon>
        <taxon>Vicinamibacterales</taxon>
        <taxon>Vicinamibacteraceae</taxon>
        <taxon>Luteitalea</taxon>
    </lineage>
</organism>
<dbReference type="SUPFAM" id="SSF53335">
    <property type="entry name" value="S-adenosyl-L-methionine-dependent methyltransferases"/>
    <property type="match status" value="1"/>
</dbReference>
<keyword evidence="2" id="KW-0808">Transferase</keyword>
<dbReference type="Proteomes" id="UP000076079">
    <property type="component" value="Chromosome"/>
</dbReference>
<dbReference type="GO" id="GO:0032259">
    <property type="term" value="P:methylation"/>
    <property type="evidence" value="ECO:0007669"/>
    <property type="project" value="UniProtKB-KW"/>
</dbReference>
<reference evidence="2 3" key="1">
    <citation type="journal article" date="2016" name="Genome Announc.">
        <title>First Complete Genome Sequence of a Subdivision 6 Acidobacterium Strain.</title>
        <authorList>
            <person name="Huang S."/>
            <person name="Vieira S."/>
            <person name="Bunk B."/>
            <person name="Riedel T."/>
            <person name="Sproer C."/>
            <person name="Overmann J."/>
        </authorList>
    </citation>
    <scope>NUCLEOTIDE SEQUENCE [LARGE SCALE GENOMIC DNA]</scope>
    <source>
        <strain evidence="3">DSM 100886 HEG_-6_39</strain>
    </source>
</reference>
<reference evidence="3" key="2">
    <citation type="submission" date="2016-04" db="EMBL/GenBank/DDBJ databases">
        <title>First Complete Genome Sequence of a Subdivision 6 Acidobacterium.</title>
        <authorList>
            <person name="Huang S."/>
            <person name="Vieira S."/>
            <person name="Bunk B."/>
            <person name="Riedel T."/>
            <person name="Sproeer C."/>
            <person name="Overmann J."/>
        </authorList>
    </citation>
    <scope>NUCLEOTIDE SEQUENCE [LARGE SCALE GENOMIC DNA]</scope>
    <source>
        <strain evidence="3">DSM 100886 HEG_-6_39</strain>
    </source>
</reference>
<dbReference type="EMBL" id="CP015136">
    <property type="protein sequence ID" value="AMY09043.1"/>
    <property type="molecule type" value="Genomic_DNA"/>
</dbReference>
<accession>A0A143PLC9</accession>
<dbReference type="AlphaFoldDB" id="A0A143PLC9"/>
<dbReference type="PANTHER" id="PTHR44068">
    <property type="entry name" value="ZGC:194242"/>
    <property type="match status" value="1"/>
</dbReference>
<dbReference type="PANTHER" id="PTHR44068:SF11">
    <property type="entry name" value="GERANYL DIPHOSPHATE 2-C-METHYLTRANSFERASE"/>
    <property type="match status" value="1"/>
</dbReference>
<evidence type="ECO:0000313" key="2">
    <source>
        <dbReference type="EMBL" id="AMY09043.1"/>
    </source>
</evidence>
<dbReference type="KEGG" id="abac:LuPra_02252"/>
<dbReference type="OrthoDB" id="128362at2"/>
<dbReference type="InterPro" id="IPR029063">
    <property type="entry name" value="SAM-dependent_MTases_sf"/>
</dbReference>
<dbReference type="InterPro" id="IPR041698">
    <property type="entry name" value="Methyltransf_25"/>
</dbReference>
<protein>
    <submittedName>
        <fullName evidence="2">Cyclopropane-fatty-acyl-phospholipid synthase</fullName>
        <ecNumber evidence="2">2.1.1.79</ecNumber>
    </submittedName>
</protein>
<evidence type="ECO:0000259" key="1">
    <source>
        <dbReference type="Pfam" id="PF13649"/>
    </source>
</evidence>
<keyword evidence="2" id="KW-0489">Methyltransferase</keyword>
<keyword evidence="3" id="KW-1185">Reference proteome</keyword>
<dbReference type="EC" id="2.1.1.79" evidence="2"/>
<feature type="domain" description="Methyltransferase" evidence="1">
    <location>
        <begin position="60"/>
        <end position="154"/>
    </location>
</feature>
<dbReference type="Gene3D" id="3.40.50.150">
    <property type="entry name" value="Vaccinia Virus protein VP39"/>
    <property type="match status" value="1"/>
</dbReference>
<dbReference type="InterPro" id="IPR050447">
    <property type="entry name" value="Erg6_SMT_methyltransf"/>
</dbReference>
<dbReference type="GO" id="GO:0008825">
    <property type="term" value="F:cyclopropane-fatty-acyl-phospholipid synthase activity"/>
    <property type="evidence" value="ECO:0007669"/>
    <property type="project" value="UniProtKB-EC"/>
</dbReference>
<dbReference type="STRING" id="1855912.LuPra_02252"/>
<sequence>MTCMDEDHSPLNDLLACARFPRASTYGPAWIRAGVSGGAHPLWLTEWLCESLSLRPGMRVLDLGCGRALSSIFLHREYGVQVWAVDAWFNRDENLRRIQDARATEGVFPLHADARSLPFAQGFFDAIVSIDSFPYYGTDDFFLGSLARYLQPGGLLGIAGAGLAREIDGNVPGHLHGWWTPDLHCLHSPPWWRSHWQRTGLVDVTVADTMPDGTQRWVDWQRAVAPDNSVEIDAVGADAGDYLAYVRVIATRTSVAADEPVTSVATTYVRQPLLRGETTDDPVS</sequence>
<gene>
    <name evidence="2" type="primary">cfa_1</name>
    <name evidence="2" type="ORF">LuPra_02252</name>
</gene>
<proteinExistence type="predicted"/>